<dbReference type="PANTHER" id="PTHR42841">
    <property type="entry name" value="AMINE OXIDASE"/>
    <property type="match status" value="1"/>
</dbReference>
<dbReference type="Gene3D" id="3.50.50.60">
    <property type="entry name" value="FAD/NAD(P)-binding domain"/>
    <property type="match status" value="1"/>
</dbReference>
<evidence type="ECO:0000313" key="2">
    <source>
        <dbReference type="EMBL" id="NYI42976.1"/>
    </source>
</evidence>
<dbReference type="AlphaFoldDB" id="A0A7Z0CIT8"/>
<dbReference type="GO" id="GO:0016491">
    <property type="term" value="F:oxidoreductase activity"/>
    <property type="evidence" value="ECO:0007669"/>
    <property type="project" value="InterPro"/>
</dbReference>
<reference evidence="2 3" key="1">
    <citation type="submission" date="2020-07" db="EMBL/GenBank/DDBJ databases">
        <title>Sequencing the genomes of 1000 actinobacteria strains.</title>
        <authorList>
            <person name="Klenk H.-P."/>
        </authorList>
    </citation>
    <scope>NUCLEOTIDE SEQUENCE [LARGE SCALE GENOMIC DNA]</scope>
    <source>
        <strain evidence="2 3">DSM 15131</strain>
    </source>
</reference>
<proteinExistence type="predicted"/>
<protein>
    <submittedName>
        <fullName evidence="2">Phytoene dehydrogenase-like protein</fullName>
    </submittedName>
</protein>
<accession>A0A7Z0CIT8</accession>
<feature type="domain" description="Amine oxidase" evidence="1">
    <location>
        <begin position="15"/>
        <end position="407"/>
    </location>
</feature>
<dbReference type="EMBL" id="JACBZM010000001">
    <property type="protein sequence ID" value="NYI42976.1"/>
    <property type="molecule type" value="Genomic_DNA"/>
</dbReference>
<comment type="caution">
    <text evidence="2">The sequence shown here is derived from an EMBL/GenBank/DDBJ whole genome shotgun (WGS) entry which is preliminary data.</text>
</comment>
<dbReference type="InterPro" id="IPR036188">
    <property type="entry name" value="FAD/NAD-bd_sf"/>
</dbReference>
<organism evidence="2 3">
    <name type="scientific">Nocardioides aromaticivorans</name>
    <dbReference type="NCBI Taxonomy" id="200618"/>
    <lineage>
        <taxon>Bacteria</taxon>
        <taxon>Bacillati</taxon>
        <taxon>Actinomycetota</taxon>
        <taxon>Actinomycetes</taxon>
        <taxon>Propionibacteriales</taxon>
        <taxon>Nocardioidaceae</taxon>
        <taxon>Nocardioides</taxon>
    </lineage>
</organism>
<dbReference type="SUPFAM" id="SSF51905">
    <property type="entry name" value="FAD/NAD(P)-binding domain"/>
    <property type="match status" value="1"/>
</dbReference>
<evidence type="ECO:0000259" key="1">
    <source>
        <dbReference type="Pfam" id="PF01593"/>
    </source>
</evidence>
<name>A0A7Z0CIT8_9ACTN</name>
<sequence>MVPTGSDVVVVGAGLAGLAAATRLSDAGLDVVVLEASDGVGGRMRTDRVDGFLLDRGFQVLNTAYPAVRRLLDLDALDLRCFDRAALVHVDGANHRIGDPRRELMALPKALTAPVGGIRAKAALAGYAGVVTLAPAARLKGREDRTAAEHWAAMGLDDTAVERVLRPFFSGVLLEQEMTTSSRFVDLMLRMFARGDSTVPAGGMQQVPEQLAGRLTTGSVHLGVEVTEVRADGVTTTAGPVAARAVVVATDADAADRLLGGTLGPTAWKGVTTIYHAVPEAPLDKPTLLLDPGDSPVNNTVVVSAAAPSYAPEGRALVATSLVHSGRDSFDEASVRAHLGVLYDTSTTGWEHLATYDVPRSLPAMPAPHRFRKPVRVDGLYVCGDHRDTSSIQGALVSGGRAARAVLADLTGAAPTR</sequence>
<dbReference type="Proteomes" id="UP000562045">
    <property type="component" value="Unassembled WGS sequence"/>
</dbReference>
<dbReference type="Pfam" id="PF01593">
    <property type="entry name" value="Amino_oxidase"/>
    <property type="match status" value="1"/>
</dbReference>
<evidence type="ECO:0000313" key="3">
    <source>
        <dbReference type="Proteomes" id="UP000562045"/>
    </source>
</evidence>
<dbReference type="InterPro" id="IPR002937">
    <property type="entry name" value="Amino_oxidase"/>
</dbReference>
<dbReference type="RefSeq" id="WP_179647309.1">
    <property type="nucleotide sequence ID" value="NZ_JACBZM010000001.1"/>
</dbReference>
<gene>
    <name evidence="2" type="ORF">BJ993_000056</name>
</gene>